<organism evidence="1 2">
    <name type="scientific">Vigna angularis var. angularis</name>
    <dbReference type="NCBI Taxonomy" id="157739"/>
    <lineage>
        <taxon>Eukaryota</taxon>
        <taxon>Viridiplantae</taxon>
        <taxon>Streptophyta</taxon>
        <taxon>Embryophyta</taxon>
        <taxon>Tracheophyta</taxon>
        <taxon>Spermatophyta</taxon>
        <taxon>Magnoliopsida</taxon>
        <taxon>eudicotyledons</taxon>
        <taxon>Gunneridae</taxon>
        <taxon>Pentapetalae</taxon>
        <taxon>rosids</taxon>
        <taxon>fabids</taxon>
        <taxon>Fabales</taxon>
        <taxon>Fabaceae</taxon>
        <taxon>Papilionoideae</taxon>
        <taxon>50 kb inversion clade</taxon>
        <taxon>NPAAA clade</taxon>
        <taxon>indigoferoid/millettioid clade</taxon>
        <taxon>Phaseoleae</taxon>
        <taxon>Vigna</taxon>
    </lineage>
</organism>
<name>A0A0S3SVD9_PHAAN</name>
<gene>
    <name evidence="1" type="primary">Vigan.09G004000</name>
    <name evidence="1" type="ORF">VIGAN_09004000</name>
</gene>
<proteinExistence type="predicted"/>
<evidence type="ECO:0000313" key="2">
    <source>
        <dbReference type="Proteomes" id="UP000291084"/>
    </source>
</evidence>
<protein>
    <submittedName>
        <fullName evidence="1">Uncharacterized protein</fullName>
    </submittedName>
</protein>
<sequence length="72" mass="8337">TVYKKVVKSYTPSKIINNNCYAYNHINKNPVPIFSKTLMMTFEILYPINYTKTQNKGQRRLAILMSTSTTSN</sequence>
<reference evidence="1 2" key="1">
    <citation type="journal article" date="2015" name="Sci. Rep.">
        <title>The power of single molecule real-time sequencing technology in the de novo assembly of a eukaryotic genome.</title>
        <authorList>
            <person name="Sakai H."/>
            <person name="Naito K."/>
            <person name="Ogiso-Tanaka E."/>
            <person name="Takahashi Y."/>
            <person name="Iseki K."/>
            <person name="Muto C."/>
            <person name="Satou K."/>
            <person name="Teruya K."/>
            <person name="Shiroma A."/>
            <person name="Shimoji M."/>
            <person name="Hirano T."/>
            <person name="Itoh T."/>
            <person name="Kaga A."/>
            <person name="Tomooka N."/>
        </authorList>
    </citation>
    <scope>NUCLEOTIDE SEQUENCE [LARGE SCALE GENOMIC DNA]</scope>
    <source>
        <strain evidence="2">cv. Shumari</strain>
    </source>
</reference>
<keyword evidence="2" id="KW-1185">Reference proteome</keyword>
<dbReference type="AlphaFoldDB" id="A0A0S3SVD9"/>
<accession>A0A0S3SVD9</accession>
<dbReference type="EMBL" id="AP015042">
    <property type="protein sequence ID" value="BAT96752.1"/>
    <property type="molecule type" value="Genomic_DNA"/>
</dbReference>
<dbReference type="Proteomes" id="UP000291084">
    <property type="component" value="Chromosome 9"/>
</dbReference>
<feature type="non-terminal residue" evidence="1">
    <location>
        <position position="1"/>
    </location>
</feature>
<evidence type="ECO:0000313" key="1">
    <source>
        <dbReference type="EMBL" id="BAT96752.1"/>
    </source>
</evidence>